<sequence length="168" mass="19299">MKRSFLVVTGIVLLIVLVLILVQMNYSNSYQKININGPAYMYGDSIDQVLPISIEGKYNKKKDSFIGSMEIDNRIKLDNVLFIPGADIIFYEGSKRTDLGRMFFDNESLNYSMEITDPVFYEKLTKSSSDGKAKVIISSPSNNYEQAQRVNEELRNRSFPWENSIRSR</sequence>
<comment type="caution">
    <text evidence="1">The sequence shown here is derived from an EMBL/GenBank/DDBJ whole genome shotgun (WGS) entry which is preliminary data.</text>
</comment>
<accession>A0ABW4YMZ9</accession>
<gene>
    <name evidence="1" type="ORF">ACFSJH_15400</name>
</gene>
<dbReference type="RefSeq" id="WP_377773971.1">
    <property type="nucleotide sequence ID" value="NZ_JBHUHO010000034.1"/>
</dbReference>
<proteinExistence type="predicted"/>
<name>A0ABW4YMZ9_9BACL</name>
<keyword evidence="2" id="KW-1185">Reference proteome</keyword>
<evidence type="ECO:0000313" key="1">
    <source>
        <dbReference type="EMBL" id="MFD2117115.1"/>
    </source>
</evidence>
<dbReference type="EMBL" id="JBHUHO010000034">
    <property type="protein sequence ID" value="MFD2117115.1"/>
    <property type="molecule type" value="Genomic_DNA"/>
</dbReference>
<reference evidence="2" key="1">
    <citation type="journal article" date="2019" name="Int. J. Syst. Evol. Microbiol.">
        <title>The Global Catalogue of Microorganisms (GCM) 10K type strain sequencing project: providing services to taxonomists for standard genome sequencing and annotation.</title>
        <authorList>
            <consortium name="The Broad Institute Genomics Platform"/>
            <consortium name="The Broad Institute Genome Sequencing Center for Infectious Disease"/>
            <person name="Wu L."/>
            <person name="Ma J."/>
        </authorList>
    </citation>
    <scope>NUCLEOTIDE SEQUENCE [LARGE SCALE GENOMIC DNA]</scope>
    <source>
        <strain evidence="2">GH52</strain>
    </source>
</reference>
<dbReference type="Proteomes" id="UP001597362">
    <property type="component" value="Unassembled WGS sequence"/>
</dbReference>
<evidence type="ECO:0000313" key="2">
    <source>
        <dbReference type="Proteomes" id="UP001597362"/>
    </source>
</evidence>
<organism evidence="1 2">
    <name type="scientific">Paenibacillus yanchengensis</name>
    <dbReference type="NCBI Taxonomy" id="2035833"/>
    <lineage>
        <taxon>Bacteria</taxon>
        <taxon>Bacillati</taxon>
        <taxon>Bacillota</taxon>
        <taxon>Bacilli</taxon>
        <taxon>Bacillales</taxon>
        <taxon>Paenibacillaceae</taxon>
        <taxon>Paenibacillus</taxon>
    </lineage>
</organism>
<protein>
    <submittedName>
        <fullName evidence="1">Uncharacterized protein</fullName>
    </submittedName>
</protein>